<sequence length="1227" mass="133302">MRRFFCLSIVLGVLWSQVAYAQEPFPRPPPRAGVIVSAKGGEELRILREGHWRPAVVTQDVLGGDTLKTGELGALGITFADQTTIRLGRQSTLVVNAIASSPEQGTTELTLPGGAVWARASRGGSGVKVNTPAAAAAIRGTDWSLNVQGDRTALVVMEGEIELSNPQGSVIVRQGEAASARIGEKPTKTVLVRSDDREQMLFYVELRDLFRQLLASPLQGSRRQAELARLTAIPAASRTAEDWLRIAETGVNIDRRETLQHAIAEARRRLEGREGGGSVGALRARLDLVEAIVAGSEKRYAEAATLFARAARSLSGPRREEAECGYFAAATLANPKKLLPWPKAGDANQSFCAAYVTAFGKTIGEAQTILDLATKTHPRDLRTVLLSSEIAVLMDRRSALRAMVEQLRAIDPTSAETLYASGSLKGLIDNDLDGAVRDLTEAARLAPGSSSVWNALGLAEYARDANLEAEAAYRRGIAEDPYNPVPYANLATVLLDQSRVREAGQLIDRALELDPSLDAAYTAKGRYYLQTGDMTKALEYVLAGSAANPASAQALLMTAIVQYQSGDLQIAAQAFDNADRLDKNDPVTSIARTAIAIDQRDADAAILNAREAVRRYRNRGGFFSALAATRTGGSYLGDAYRLLGLDEWARFYTDRVADPFTAVSYFDYSAARRTRPFFTLSTLDELNGAEHADVAGNFVIQGLLLDPLAVSSRLGRIDLLRRPFLDVEIGGSWINRGGSGGWWSEASAQAFANDPVPTAVSISASQTRAMDRADRYPGGEKAQNASIFVGMAPNAADRFLFWSAASAVEPDLISPAITLADEDRRKIRAGQAGAGYSHTFGYRDVLNMAVVGTRSELRDRRFAISALLDPFFNLFPMTLETQVRRRVETDTLTAAASHLFGVGDLTLRSGVEVQTGRSRAAENDFLRLTIPAFDTQATQLVNNAASVNFTAGRIYSFATWQPIDNFQAEAGLEAVRLDTSNTSVETRVNPRVGVGFAPIDGQWLRAAWRRDTELPSSFSLAPVATLGLVPNSIPLLLAGRKETAALRYDAEWTSQIFTSVEYQRQRASGLRVGVPDTLETFDLAKARLDTLSASANLWLTHGVGVFGAVGLARSRTTDANGDAVDVPYIPKRFGRAGLTFVHPSRLRFSVVQNYIGRRFDAPGGVELKPLWTTDLSASFETQDRRFLFGFSVLNLFDRRYDQWAARAQSEAVAGERRTLAASVRVRF</sequence>
<evidence type="ECO:0000256" key="2">
    <source>
        <dbReference type="ARBA" id="ARBA00023136"/>
    </source>
</evidence>
<dbReference type="Pfam" id="PF04773">
    <property type="entry name" value="FecR"/>
    <property type="match status" value="1"/>
</dbReference>
<dbReference type="InterPro" id="IPR011990">
    <property type="entry name" value="TPR-like_helical_dom_sf"/>
</dbReference>
<keyword evidence="8" id="KW-1185">Reference proteome</keyword>
<dbReference type="RefSeq" id="WP_281932349.1">
    <property type="nucleotide sequence ID" value="NZ_AP027143.1"/>
</dbReference>
<dbReference type="SUPFAM" id="SSF48452">
    <property type="entry name" value="TPR-like"/>
    <property type="match status" value="2"/>
</dbReference>
<dbReference type="InterPro" id="IPR006860">
    <property type="entry name" value="FecR"/>
</dbReference>
<feature type="chain" id="PRO_5046694356" evidence="5">
    <location>
        <begin position="22"/>
        <end position="1227"/>
    </location>
</feature>
<dbReference type="PROSITE" id="PS50005">
    <property type="entry name" value="TPR"/>
    <property type="match status" value="1"/>
</dbReference>
<evidence type="ECO:0000256" key="4">
    <source>
        <dbReference type="PROSITE-ProRule" id="PRU00339"/>
    </source>
</evidence>
<keyword evidence="7" id="KW-0614">Plasmid</keyword>
<comment type="subcellular location">
    <subcellularLocation>
        <location evidence="1">Cell outer membrane</location>
    </subcellularLocation>
</comment>
<proteinExistence type="predicted"/>
<accession>A0ABN6VJZ9</accession>
<dbReference type="SUPFAM" id="SSF56935">
    <property type="entry name" value="Porins"/>
    <property type="match status" value="1"/>
</dbReference>
<geneLocation type="plasmid" evidence="7 8">
    <name>pSS37A-Re-1</name>
</geneLocation>
<feature type="domain" description="FecR protein" evidence="6">
    <location>
        <begin position="65"/>
        <end position="162"/>
    </location>
</feature>
<reference evidence="7 8" key="1">
    <citation type="journal article" date="2023" name="Int. J. Syst. Evol. Microbiol.">
        <title>Methylocystis iwaonis sp. nov., a type II methane-oxidizing bacterium from surface soil of a rice paddy field in Japan, and emended description of the genus Methylocystis (ex Whittenbury et al. 1970) Bowman et al. 1993.</title>
        <authorList>
            <person name="Kaise H."/>
            <person name="Sawadogo J.B."/>
            <person name="Alam M.S."/>
            <person name="Ueno C."/>
            <person name="Dianou D."/>
            <person name="Shinjo R."/>
            <person name="Asakawa S."/>
        </authorList>
    </citation>
    <scope>NUCLEOTIDE SEQUENCE [LARGE SCALE GENOMIC DNA]</scope>
    <source>
        <strain evidence="7 8">SS37A-Re</strain>
    </source>
</reference>
<organism evidence="7 8">
    <name type="scientific">Methylocystis iwaonis</name>
    <dbReference type="NCBI Taxonomy" id="2885079"/>
    <lineage>
        <taxon>Bacteria</taxon>
        <taxon>Pseudomonadati</taxon>
        <taxon>Pseudomonadota</taxon>
        <taxon>Alphaproteobacteria</taxon>
        <taxon>Hyphomicrobiales</taxon>
        <taxon>Methylocystaceae</taxon>
        <taxon>Methylocystis</taxon>
    </lineage>
</organism>
<evidence type="ECO:0000256" key="3">
    <source>
        <dbReference type="ARBA" id="ARBA00023237"/>
    </source>
</evidence>
<dbReference type="PANTHER" id="PTHR38731">
    <property type="entry name" value="LIPL45-RELATED LIPOPROTEIN-RELATED"/>
    <property type="match status" value="1"/>
</dbReference>
<gene>
    <name evidence="7" type="ORF">SS37A_35900</name>
</gene>
<feature type="signal peptide" evidence="5">
    <location>
        <begin position="1"/>
        <end position="21"/>
    </location>
</feature>
<keyword evidence="3" id="KW-0998">Cell outer membrane</keyword>
<dbReference type="EMBL" id="AP027143">
    <property type="protein sequence ID" value="BDV36060.1"/>
    <property type="molecule type" value="Genomic_DNA"/>
</dbReference>
<dbReference type="InterPro" id="IPR019734">
    <property type="entry name" value="TPR_rpt"/>
</dbReference>
<dbReference type="Gene3D" id="2.60.120.1440">
    <property type="match status" value="1"/>
</dbReference>
<evidence type="ECO:0000256" key="1">
    <source>
        <dbReference type="ARBA" id="ARBA00004442"/>
    </source>
</evidence>
<evidence type="ECO:0000256" key="5">
    <source>
        <dbReference type="SAM" id="SignalP"/>
    </source>
</evidence>
<keyword evidence="4" id="KW-0802">TPR repeat</keyword>
<dbReference type="Gene3D" id="1.25.40.10">
    <property type="entry name" value="Tetratricopeptide repeat domain"/>
    <property type="match status" value="2"/>
</dbReference>
<dbReference type="InterPro" id="IPR036942">
    <property type="entry name" value="Beta-barrel_TonB_sf"/>
</dbReference>
<protein>
    <submittedName>
        <fullName evidence="7">TonB-dependent receptor</fullName>
    </submittedName>
</protein>
<feature type="repeat" description="TPR" evidence="4">
    <location>
        <begin position="484"/>
        <end position="517"/>
    </location>
</feature>
<dbReference type="Pfam" id="PF13432">
    <property type="entry name" value="TPR_16"/>
    <property type="match status" value="2"/>
</dbReference>
<evidence type="ECO:0000259" key="6">
    <source>
        <dbReference type="Pfam" id="PF04773"/>
    </source>
</evidence>
<dbReference type="Proteomes" id="UP001317629">
    <property type="component" value="Plasmid pSS37A-Re-1"/>
</dbReference>
<keyword evidence="7" id="KW-0675">Receptor</keyword>
<keyword evidence="2" id="KW-0472">Membrane</keyword>
<dbReference type="Gene3D" id="2.40.170.20">
    <property type="entry name" value="TonB-dependent receptor, beta-barrel domain"/>
    <property type="match status" value="1"/>
</dbReference>
<name>A0ABN6VJZ9_9HYPH</name>
<keyword evidence="5" id="KW-0732">Signal</keyword>
<evidence type="ECO:0000313" key="7">
    <source>
        <dbReference type="EMBL" id="BDV36060.1"/>
    </source>
</evidence>
<dbReference type="SMART" id="SM00028">
    <property type="entry name" value="TPR"/>
    <property type="match status" value="4"/>
</dbReference>
<evidence type="ECO:0000313" key="8">
    <source>
        <dbReference type="Proteomes" id="UP001317629"/>
    </source>
</evidence>